<dbReference type="EMBL" id="KL198042">
    <property type="protein sequence ID" value="KDQ13693.1"/>
    <property type="molecule type" value="Genomic_DNA"/>
</dbReference>
<dbReference type="PANTHER" id="PTHR13937">
    <property type="entry name" value="EUKARYOTIC TRANSLATION INITATION FACTOR 3, SUBUNIT 8 EIF3S8 -RELATED"/>
    <property type="match status" value="1"/>
</dbReference>
<feature type="domain" description="Eukaryotic translation initiation factor 3 subunit C N-terminal" evidence="5">
    <location>
        <begin position="340"/>
        <end position="490"/>
    </location>
</feature>
<evidence type="ECO:0000256" key="2">
    <source>
        <dbReference type="ARBA" id="ARBA00022540"/>
    </source>
</evidence>
<dbReference type="Pfam" id="PF05470">
    <property type="entry name" value="eIF-3c_N"/>
    <property type="match status" value="3"/>
</dbReference>
<keyword evidence="2" id="KW-0396">Initiation factor</keyword>
<evidence type="ECO:0000259" key="5">
    <source>
        <dbReference type="Pfam" id="PF05470"/>
    </source>
</evidence>
<evidence type="ECO:0000256" key="3">
    <source>
        <dbReference type="ARBA" id="ARBA00022917"/>
    </source>
</evidence>
<name>A0A067MD56_BOTB1</name>
<evidence type="ECO:0000313" key="6">
    <source>
        <dbReference type="EMBL" id="KDQ13693.1"/>
    </source>
</evidence>
<dbReference type="HOGENOM" id="CLU_004304_0_2_1"/>
<evidence type="ECO:0000313" key="7">
    <source>
        <dbReference type="Proteomes" id="UP000027195"/>
    </source>
</evidence>
<protein>
    <recommendedName>
        <fullName evidence="5">Eukaryotic translation initiation factor 3 subunit C N-terminal domain-containing protein</fullName>
    </recommendedName>
</protein>
<dbReference type="GO" id="GO:0005852">
    <property type="term" value="C:eukaryotic translation initiation factor 3 complex"/>
    <property type="evidence" value="ECO:0007669"/>
    <property type="project" value="InterPro"/>
</dbReference>
<proteinExistence type="predicted"/>
<feature type="compositionally biased region" description="Polar residues" evidence="4">
    <location>
        <begin position="10"/>
        <end position="21"/>
    </location>
</feature>
<dbReference type="InterPro" id="IPR008905">
    <property type="entry name" value="EIF3C_N_dom"/>
</dbReference>
<dbReference type="AlphaFoldDB" id="A0A067MD56"/>
<feature type="compositionally biased region" description="Low complexity" evidence="4">
    <location>
        <begin position="49"/>
        <end position="63"/>
    </location>
</feature>
<dbReference type="GO" id="GO:0031369">
    <property type="term" value="F:translation initiation factor binding"/>
    <property type="evidence" value="ECO:0007669"/>
    <property type="project" value="InterPro"/>
</dbReference>
<feature type="region of interest" description="Disordered" evidence="4">
    <location>
        <begin position="570"/>
        <end position="591"/>
    </location>
</feature>
<gene>
    <name evidence="6" type="ORF">BOTBODRAFT_45113</name>
</gene>
<evidence type="ECO:0000256" key="4">
    <source>
        <dbReference type="SAM" id="MobiDB-lite"/>
    </source>
</evidence>
<keyword evidence="1" id="KW-0963">Cytoplasm</keyword>
<feature type="region of interest" description="Disordered" evidence="4">
    <location>
        <begin position="1"/>
        <end position="36"/>
    </location>
</feature>
<dbReference type="OrthoDB" id="29647at2759"/>
<feature type="region of interest" description="Disordered" evidence="4">
    <location>
        <begin position="228"/>
        <end position="281"/>
    </location>
</feature>
<dbReference type="STRING" id="930990.A0A067MD56"/>
<accession>A0A067MD56</accession>
<dbReference type="InParanoid" id="A0A067MD56"/>
<dbReference type="InterPro" id="IPR027516">
    <property type="entry name" value="EIF3C"/>
</dbReference>
<reference evidence="7" key="1">
    <citation type="journal article" date="2014" name="Proc. Natl. Acad. Sci. U.S.A.">
        <title>Extensive sampling of basidiomycete genomes demonstrates inadequacy of the white-rot/brown-rot paradigm for wood decay fungi.</title>
        <authorList>
            <person name="Riley R."/>
            <person name="Salamov A.A."/>
            <person name="Brown D.W."/>
            <person name="Nagy L.G."/>
            <person name="Floudas D."/>
            <person name="Held B.W."/>
            <person name="Levasseur A."/>
            <person name="Lombard V."/>
            <person name="Morin E."/>
            <person name="Otillar R."/>
            <person name="Lindquist E.A."/>
            <person name="Sun H."/>
            <person name="LaButti K.M."/>
            <person name="Schmutz J."/>
            <person name="Jabbour D."/>
            <person name="Luo H."/>
            <person name="Baker S.E."/>
            <person name="Pisabarro A.G."/>
            <person name="Walton J.D."/>
            <person name="Blanchette R.A."/>
            <person name="Henrissat B."/>
            <person name="Martin F."/>
            <person name="Cullen D."/>
            <person name="Hibbett D.S."/>
            <person name="Grigoriev I.V."/>
        </authorList>
    </citation>
    <scope>NUCLEOTIDE SEQUENCE [LARGE SCALE GENOMIC DNA]</scope>
    <source>
        <strain evidence="7">FD-172 SS1</strain>
    </source>
</reference>
<keyword evidence="7" id="KW-1185">Reference proteome</keyword>
<keyword evidence="3" id="KW-0648">Protein biosynthesis</keyword>
<organism evidence="6 7">
    <name type="scientific">Botryobasidium botryosum (strain FD-172 SS1)</name>
    <dbReference type="NCBI Taxonomy" id="930990"/>
    <lineage>
        <taxon>Eukaryota</taxon>
        <taxon>Fungi</taxon>
        <taxon>Dikarya</taxon>
        <taxon>Basidiomycota</taxon>
        <taxon>Agaricomycotina</taxon>
        <taxon>Agaricomycetes</taxon>
        <taxon>Cantharellales</taxon>
        <taxon>Botryobasidiaceae</taxon>
        <taxon>Botryobasidium</taxon>
    </lineage>
</organism>
<dbReference type="Proteomes" id="UP000027195">
    <property type="component" value="Unassembled WGS sequence"/>
</dbReference>
<feature type="region of interest" description="Disordered" evidence="4">
    <location>
        <begin position="49"/>
        <end position="69"/>
    </location>
</feature>
<feature type="compositionally biased region" description="Polar residues" evidence="4">
    <location>
        <begin position="243"/>
        <end position="257"/>
    </location>
</feature>
<dbReference type="GO" id="GO:0003743">
    <property type="term" value="F:translation initiation factor activity"/>
    <property type="evidence" value="ECO:0007669"/>
    <property type="project" value="UniProtKB-KW"/>
</dbReference>
<sequence>MSRFFKNHQSDSGSDPDSSTEGCLESGRNETDDTNQPLRCFSWRRKEFSSSASSSESDSDSASCYGDSDSVRGHRIVCSIGRTRSCSGEDAPVSSRTRVIKSAKRRREEAIETIGKATQGAAKIGDWVIVNNEFDRLTRHIQRLKNFAERAPPAFYHALDILESAVNSASAKEKEMNRKMDANKARALNRMKQKLKKTMGEYGAQLTAFRDDPEAFEAQGRAPAEPIAPASATHHARAEHGAGSSSAEIGRGNNTPSARGKKHNARSTLSSKHSLKTLHVSSRRSLERITIELPNAHPKQVALSIRGPVLSYVEKVDEEFVRGLQNIDPHGSDKVQSDYLDRVTMRRLEHIDSKALEHAVSDALTGVSTPTSIATFSSTGSTTALMKSLCAHLYQTENPLFRIRAALSHVHHLTLNDEFFVVRNMLLMSRLSETIHSADPATQILHDRVTAQLGLCALCARLFYEARDTLRDLLAMGRVKELLGQGACQGMLIEDPLLASTDNEEPKRRAKLFRRLLNSADGKAPENTRDHVMQASGALQDGDWEKCRDLFRSIKVWNLTPEEKLIKEMLARNSNSGDVLSPGPDSPRGAE</sequence>
<dbReference type="GO" id="GO:0003723">
    <property type="term" value="F:RNA binding"/>
    <property type="evidence" value="ECO:0007669"/>
    <property type="project" value="InterPro"/>
</dbReference>
<feature type="domain" description="Eukaryotic translation initiation factor 3 subunit C N-terminal" evidence="5">
    <location>
        <begin position="95"/>
        <end position="268"/>
    </location>
</feature>
<dbReference type="PANTHER" id="PTHR13937:SF0">
    <property type="entry name" value="EUKARYOTIC TRANSLATION INITIATION FACTOR 3 SUBUNIT C-RELATED"/>
    <property type="match status" value="1"/>
</dbReference>
<feature type="compositionally biased region" description="Low complexity" evidence="4">
    <location>
        <begin position="267"/>
        <end position="280"/>
    </location>
</feature>
<evidence type="ECO:0000256" key="1">
    <source>
        <dbReference type="ARBA" id="ARBA00022490"/>
    </source>
</evidence>
<feature type="domain" description="Eukaryotic translation initiation factor 3 subunit C N-terminal" evidence="5">
    <location>
        <begin position="301"/>
        <end position="336"/>
    </location>
</feature>